<feature type="transmembrane region" description="Helical" evidence="1">
    <location>
        <begin position="84"/>
        <end position="105"/>
    </location>
</feature>
<dbReference type="AlphaFoldDB" id="A0A8J3BA64"/>
<organism evidence="2 3">
    <name type="scientific">Pilimelia anulata</name>
    <dbReference type="NCBI Taxonomy" id="53371"/>
    <lineage>
        <taxon>Bacteria</taxon>
        <taxon>Bacillati</taxon>
        <taxon>Actinomycetota</taxon>
        <taxon>Actinomycetes</taxon>
        <taxon>Micromonosporales</taxon>
        <taxon>Micromonosporaceae</taxon>
        <taxon>Pilimelia</taxon>
    </lineage>
</organism>
<keyword evidence="1" id="KW-0472">Membrane</keyword>
<feature type="transmembrane region" description="Helical" evidence="1">
    <location>
        <begin position="144"/>
        <end position="161"/>
    </location>
</feature>
<reference evidence="2" key="1">
    <citation type="journal article" date="2014" name="Int. J. Syst. Evol. Microbiol.">
        <title>Complete genome sequence of Corynebacterium casei LMG S-19264T (=DSM 44701T), isolated from a smear-ripened cheese.</title>
        <authorList>
            <consortium name="US DOE Joint Genome Institute (JGI-PGF)"/>
            <person name="Walter F."/>
            <person name="Albersmeier A."/>
            <person name="Kalinowski J."/>
            <person name="Ruckert C."/>
        </authorList>
    </citation>
    <scope>NUCLEOTIDE SEQUENCE</scope>
    <source>
        <strain evidence="2">JCM 3090</strain>
    </source>
</reference>
<reference evidence="2" key="2">
    <citation type="submission" date="2020-09" db="EMBL/GenBank/DDBJ databases">
        <authorList>
            <person name="Sun Q."/>
            <person name="Ohkuma M."/>
        </authorList>
    </citation>
    <scope>NUCLEOTIDE SEQUENCE</scope>
    <source>
        <strain evidence="2">JCM 3090</strain>
    </source>
</reference>
<feature type="transmembrane region" description="Helical" evidence="1">
    <location>
        <begin position="44"/>
        <end position="63"/>
    </location>
</feature>
<keyword evidence="1" id="KW-1133">Transmembrane helix</keyword>
<name>A0A8J3BA64_9ACTN</name>
<keyword evidence="1" id="KW-0812">Transmembrane</keyword>
<feature type="transmembrane region" description="Helical" evidence="1">
    <location>
        <begin position="117"/>
        <end position="137"/>
    </location>
</feature>
<feature type="transmembrane region" description="Helical" evidence="1">
    <location>
        <begin position="196"/>
        <end position="216"/>
    </location>
</feature>
<dbReference type="EMBL" id="BMQB01000011">
    <property type="protein sequence ID" value="GGK06671.1"/>
    <property type="molecule type" value="Genomic_DNA"/>
</dbReference>
<protein>
    <submittedName>
        <fullName evidence="2">Uncharacterized protein</fullName>
    </submittedName>
</protein>
<keyword evidence="3" id="KW-1185">Reference proteome</keyword>
<comment type="caution">
    <text evidence="2">The sequence shown here is derived from an EMBL/GenBank/DDBJ whole genome shotgun (WGS) entry which is preliminary data.</text>
</comment>
<accession>A0A8J3BA64</accession>
<feature type="transmembrane region" description="Helical" evidence="1">
    <location>
        <begin position="21"/>
        <end position="38"/>
    </location>
</feature>
<evidence type="ECO:0000313" key="2">
    <source>
        <dbReference type="EMBL" id="GGK06671.1"/>
    </source>
</evidence>
<evidence type="ECO:0000256" key="1">
    <source>
        <dbReference type="SAM" id="Phobius"/>
    </source>
</evidence>
<sequence length="231" mass="24887">MTKLLTVAEMMCRDLARRRTALGLLALVPLTFYLARHTDQPEKAIRFAGLGLAWAVSTAALFTSNTTKAVESRLRQTGFRVFHLYVGTLLALLSLGAVLGGAYWGLIVLDQDLDRPLAVGLEFGLTVLVAAPLGLLISALAPRDLEGTLILITLTGLQFLVDPAEELAKLLPFWSTREVGIYGVEMGAVDHLRDGVVHAAIYVGVLLAATAGMAAYRLRRRSHIRLQAAGA</sequence>
<evidence type="ECO:0000313" key="3">
    <source>
        <dbReference type="Proteomes" id="UP000649739"/>
    </source>
</evidence>
<dbReference type="RefSeq" id="WP_189171794.1">
    <property type="nucleotide sequence ID" value="NZ_BMQB01000011.1"/>
</dbReference>
<dbReference type="Proteomes" id="UP000649739">
    <property type="component" value="Unassembled WGS sequence"/>
</dbReference>
<proteinExistence type="predicted"/>
<gene>
    <name evidence="2" type="ORF">GCM10010123_40560</name>
</gene>